<comment type="caution">
    <text evidence="3">The sequence shown here is derived from an EMBL/GenBank/DDBJ whole genome shotgun (WGS) entry which is preliminary data.</text>
</comment>
<feature type="compositionally biased region" description="Low complexity" evidence="1">
    <location>
        <begin position="47"/>
        <end position="62"/>
    </location>
</feature>
<feature type="region of interest" description="Disordered" evidence="1">
    <location>
        <begin position="45"/>
        <end position="72"/>
    </location>
</feature>
<dbReference type="PANTHER" id="PTHR31157">
    <property type="entry name" value="SCP DOMAIN-CONTAINING PROTEIN"/>
    <property type="match status" value="1"/>
</dbReference>
<proteinExistence type="predicted"/>
<dbReference type="EMBL" id="JBIGHV010000012">
    <property type="protein sequence ID" value="MFG6433351.1"/>
    <property type="molecule type" value="Genomic_DNA"/>
</dbReference>
<name>A0ABW7FBR4_9BURK</name>
<feature type="compositionally biased region" description="Polar residues" evidence="1">
    <location>
        <begin position="1"/>
        <end position="15"/>
    </location>
</feature>
<dbReference type="InterPro" id="IPR014044">
    <property type="entry name" value="CAP_dom"/>
</dbReference>
<evidence type="ECO:0000259" key="2">
    <source>
        <dbReference type="Pfam" id="PF00188"/>
    </source>
</evidence>
<dbReference type="CDD" id="cd05379">
    <property type="entry name" value="CAP_bacterial"/>
    <property type="match status" value="1"/>
</dbReference>
<feature type="region of interest" description="Disordered" evidence="1">
    <location>
        <begin position="1"/>
        <end position="22"/>
    </location>
</feature>
<dbReference type="InterPro" id="IPR035940">
    <property type="entry name" value="CAP_sf"/>
</dbReference>
<dbReference type="RefSeq" id="WP_394483985.1">
    <property type="nucleotide sequence ID" value="NZ_JBIGHV010000012.1"/>
</dbReference>
<dbReference type="Proteomes" id="UP001606210">
    <property type="component" value="Unassembled WGS sequence"/>
</dbReference>
<dbReference type="Gene3D" id="3.40.33.10">
    <property type="entry name" value="CAP"/>
    <property type="match status" value="1"/>
</dbReference>
<keyword evidence="4" id="KW-1185">Reference proteome</keyword>
<accession>A0ABW7FBR4</accession>
<gene>
    <name evidence="3" type="ORF">ACG00Y_25820</name>
</gene>
<sequence>MSSLRRTTPAPSHTPTARLACSTPRAAPTAALALALALAGCGGGGSESSSAAPNSPVVAAPSPTTPAPANAGTRITCNLPDFQADMLAAVNAHRRAGATCGARGAFPAAAELTWNAQLTQAAVVHSDDMAAGNFFSHTGSNGSSAGDRVTAAGYAWRGVGENIAAGQTSVAQVVDGWMKSDGHRANLMNPAFRDIGVACIAGSASNTYRTYWSQEFGTPR</sequence>
<dbReference type="SUPFAM" id="SSF55797">
    <property type="entry name" value="PR-1-like"/>
    <property type="match status" value="1"/>
</dbReference>
<evidence type="ECO:0000313" key="4">
    <source>
        <dbReference type="Proteomes" id="UP001606210"/>
    </source>
</evidence>
<dbReference type="Pfam" id="PF00188">
    <property type="entry name" value="CAP"/>
    <property type="match status" value="1"/>
</dbReference>
<reference evidence="3 4" key="1">
    <citation type="submission" date="2024-08" db="EMBL/GenBank/DDBJ databases">
        <authorList>
            <person name="Lu H."/>
        </authorList>
    </citation>
    <scope>NUCLEOTIDE SEQUENCE [LARGE SCALE GENOMIC DNA]</scope>
    <source>
        <strain evidence="3 4">LYH14W</strain>
    </source>
</reference>
<evidence type="ECO:0000313" key="3">
    <source>
        <dbReference type="EMBL" id="MFG6433351.1"/>
    </source>
</evidence>
<evidence type="ECO:0000256" key="1">
    <source>
        <dbReference type="SAM" id="MobiDB-lite"/>
    </source>
</evidence>
<organism evidence="3 4">
    <name type="scientific">Pelomonas parva</name>
    <dbReference type="NCBI Taxonomy" id="3299032"/>
    <lineage>
        <taxon>Bacteria</taxon>
        <taxon>Pseudomonadati</taxon>
        <taxon>Pseudomonadota</taxon>
        <taxon>Betaproteobacteria</taxon>
        <taxon>Burkholderiales</taxon>
        <taxon>Sphaerotilaceae</taxon>
        <taxon>Roseateles</taxon>
    </lineage>
</organism>
<feature type="domain" description="SCP" evidence="2">
    <location>
        <begin position="88"/>
        <end position="216"/>
    </location>
</feature>
<protein>
    <submittedName>
        <fullName evidence="3">CAP domain-containing protein</fullName>
    </submittedName>
</protein>
<dbReference type="PANTHER" id="PTHR31157:SF1">
    <property type="entry name" value="SCP DOMAIN-CONTAINING PROTEIN"/>
    <property type="match status" value="1"/>
</dbReference>